<organism evidence="4 5">
    <name type="scientific">Fulvivirga lutea</name>
    <dbReference type="NCBI Taxonomy" id="2810512"/>
    <lineage>
        <taxon>Bacteria</taxon>
        <taxon>Pseudomonadati</taxon>
        <taxon>Bacteroidota</taxon>
        <taxon>Cytophagia</taxon>
        <taxon>Cytophagales</taxon>
        <taxon>Fulvivirgaceae</taxon>
        <taxon>Fulvivirga</taxon>
    </lineage>
</organism>
<dbReference type="SUPFAM" id="SSF52058">
    <property type="entry name" value="L domain-like"/>
    <property type="match status" value="3"/>
</dbReference>
<evidence type="ECO:0000313" key="4">
    <source>
        <dbReference type="EMBL" id="QSE99254.1"/>
    </source>
</evidence>
<dbReference type="GO" id="GO:0016020">
    <property type="term" value="C:membrane"/>
    <property type="evidence" value="ECO:0007669"/>
    <property type="project" value="InterPro"/>
</dbReference>
<dbReference type="EMBL" id="CP070608">
    <property type="protein sequence ID" value="QSE99254.1"/>
    <property type="molecule type" value="Genomic_DNA"/>
</dbReference>
<feature type="domain" description="Cadherin" evidence="3">
    <location>
        <begin position="946"/>
        <end position="1047"/>
    </location>
</feature>
<dbReference type="AlphaFoldDB" id="A0A974WIM5"/>
<evidence type="ECO:0000259" key="3">
    <source>
        <dbReference type="PROSITE" id="PS50268"/>
    </source>
</evidence>
<dbReference type="InterPro" id="IPR052574">
    <property type="entry name" value="CDIRP"/>
</dbReference>
<keyword evidence="1" id="KW-0433">Leucine-rich repeat</keyword>
<dbReference type="PROSITE" id="PS50268">
    <property type="entry name" value="CADHERIN_2"/>
    <property type="match status" value="1"/>
</dbReference>
<dbReference type="InterPro" id="IPR015919">
    <property type="entry name" value="Cadherin-like_sf"/>
</dbReference>
<accession>A0A974WIM5</accession>
<dbReference type="RefSeq" id="WP_205723765.1">
    <property type="nucleotide sequence ID" value="NZ_CP070608.1"/>
</dbReference>
<dbReference type="SUPFAM" id="SSF49313">
    <property type="entry name" value="Cadherin-like"/>
    <property type="match status" value="1"/>
</dbReference>
<dbReference type="CDD" id="cd11304">
    <property type="entry name" value="Cadherin_repeat"/>
    <property type="match status" value="1"/>
</dbReference>
<proteinExistence type="predicted"/>
<name>A0A974WIM5_9BACT</name>
<dbReference type="NCBIfam" id="TIGR04183">
    <property type="entry name" value="Por_Secre_tail"/>
    <property type="match status" value="1"/>
</dbReference>
<dbReference type="InterPro" id="IPR032675">
    <property type="entry name" value="LRR_dom_sf"/>
</dbReference>
<reference evidence="4" key="1">
    <citation type="submission" date="2021-02" db="EMBL/GenBank/DDBJ databases">
        <title>Fulvivirga sp. S481 isolated from sea water.</title>
        <authorList>
            <person name="Bae S.S."/>
            <person name="Baek K."/>
        </authorList>
    </citation>
    <scope>NUCLEOTIDE SEQUENCE</scope>
    <source>
        <strain evidence="4">S481</strain>
    </source>
</reference>
<evidence type="ECO:0000256" key="2">
    <source>
        <dbReference type="ARBA" id="ARBA00022737"/>
    </source>
</evidence>
<dbReference type="PANTHER" id="PTHR47566">
    <property type="match status" value="1"/>
</dbReference>
<dbReference type="GO" id="GO:0007156">
    <property type="term" value="P:homophilic cell adhesion via plasma membrane adhesion molecules"/>
    <property type="evidence" value="ECO:0007669"/>
    <property type="project" value="InterPro"/>
</dbReference>
<dbReference type="Pfam" id="PF23952">
    <property type="entry name" value="LRR_EndoS"/>
    <property type="match status" value="1"/>
</dbReference>
<evidence type="ECO:0000256" key="1">
    <source>
        <dbReference type="ARBA" id="ARBA00022614"/>
    </source>
</evidence>
<dbReference type="PANTHER" id="PTHR47566:SF1">
    <property type="entry name" value="PROTEIN NUD1"/>
    <property type="match status" value="1"/>
</dbReference>
<dbReference type="GO" id="GO:0035591">
    <property type="term" value="F:signaling adaptor activity"/>
    <property type="evidence" value="ECO:0007669"/>
    <property type="project" value="TreeGrafter"/>
</dbReference>
<evidence type="ECO:0000313" key="5">
    <source>
        <dbReference type="Proteomes" id="UP000662783"/>
    </source>
</evidence>
<keyword evidence="5" id="KW-1185">Reference proteome</keyword>
<dbReference type="Gene3D" id="2.60.40.60">
    <property type="entry name" value="Cadherins"/>
    <property type="match status" value="1"/>
</dbReference>
<dbReference type="Gene3D" id="3.80.10.10">
    <property type="entry name" value="Ribonuclease Inhibitor"/>
    <property type="match status" value="3"/>
</dbReference>
<dbReference type="Proteomes" id="UP000662783">
    <property type="component" value="Chromosome"/>
</dbReference>
<protein>
    <submittedName>
        <fullName evidence="4">T9SS type A sorting domain-containing protein</fullName>
    </submittedName>
</protein>
<dbReference type="InterPro" id="IPR002126">
    <property type="entry name" value="Cadherin-like_dom"/>
</dbReference>
<dbReference type="InterPro" id="IPR026444">
    <property type="entry name" value="Secre_tail"/>
</dbReference>
<sequence>MKKITHTNLLVTYMMRGLARNHIFHEGIFNKLFTKRIILSLLTALLCMSSVLAQNVNIPDANFKAYLVGNTAINTNGDTEIQVSEASAFTGLIDCNFLNISDLTGIEAFTSLTSLSCYSNQLTSLDVSNNTELTFLLCYNNQLTALDVSNNTKLTWLNAGNNQISTFDVSSNSDLEYLYVNTNPITSLDISNNTSLISLICNNNQLSTLDVSNQPNLSVLHCFSNELTSLDVSNNTSLTQLRCYNNQLTSLDVSNNLDLTQLFCQNNELTTLDVSQHASLVDLRCGNNLLTEMDVSQNSSLTNLYCENNQLESLNVANGNNLNFTDFRAQNNPNLTCIQVDDAAYSTTNWTDIDAGADFSEDCSAAWCTIDIPDANFKSYLVGNTSINTNGDGEIQCDEASSFSGSIIVSFQSITDLTGIEAFTALNMLACENNQLTSLNVSQNANLTFLSCGSNQLTSLNVSQNANLTFLSCGSNQLTSLDITQNTALESLDVSFNQFTSLDVSHNTGLTYLRSRNNQLTTLDVSQNTDLIELYCNNNQLTQLNIANGNNTNFVNFYATNNPNLTCIQVDDASYSSSNWPEKDSWASYSEDCTSVLCMIDIPDANFKAYLVGNISINTNGDSEIQCSEAEAFTGTINVANGSISDLTGIEAFINITRLFCSQNQLTALDISQNTALTLLSIRDNQISSLNLSNNVALEEVDLTSNQLTSLDVTNCPALVDLGFDNNQLTSIDLSNNASLAYLFCENNQLTELDVSNNTSLIELFCLGNEITSLDLSQHADLQYFDCNDNQLTELNIANGNNVDIQSFDATNNPNLTCITVDDVAYAEANFTDVDEAANFSTNCNNTANDILTFSFTEQVIDAIIDTENHTVVIDVVSGTDFSNLTPTFTVSAGASVNPASGVAQDFSSAFVYTITAENPTAIQEWTVTVREENTAPSDIALDNNTIDENNDIDAVIGTFSTTDVDASDTHTYSLVVGSGDTDNASFDISGSDLIALESFDFETKSSYSIRVQTDDGRGGTFEKEFTISINDVEDRREQTITFEPIESQFFEAGSVTLSASSSSGLTVSFDIVSGAATVSGNVVTFTDLGTVVVSASQAGDSEFLPAVSVEQTFEVITVTGFEEAASVLLVYPNPASNLITVQTQRENITLSLLNIQGAEIMEVRPNVGNDISQLDNGIYFLRISDAQGVTTHKIIKK</sequence>
<dbReference type="Pfam" id="PF18962">
    <property type="entry name" value="Por_Secre_tail"/>
    <property type="match status" value="1"/>
</dbReference>
<dbReference type="Gene3D" id="2.60.40.2340">
    <property type="match status" value="1"/>
</dbReference>
<dbReference type="KEGG" id="fuv:JR347_09240"/>
<dbReference type="GO" id="GO:0005509">
    <property type="term" value="F:calcium ion binding"/>
    <property type="evidence" value="ECO:0007669"/>
    <property type="project" value="InterPro"/>
</dbReference>
<gene>
    <name evidence="4" type="ORF">JR347_09240</name>
</gene>
<keyword evidence="2" id="KW-0677">Repeat</keyword>